<dbReference type="GO" id="GO:0016705">
    <property type="term" value="F:oxidoreductase activity, acting on paired donors, with incorporation or reduction of molecular oxygen"/>
    <property type="evidence" value="ECO:0007669"/>
    <property type="project" value="InterPro"/>
</dbReference>
<comment type="cofactor">
    <cofactor evidence="1">
        <name>heme</name>
        <dbReference type="ChEBI" id="CHEBI:30413"/>
    </cofactor>
</comment>
<keyword evidence="4" id="KW-0479">Metal-binding</keyword>
<dbReference type="Pfam" id="PF00067">
    <property type="entry name" value="p450"/>
    <property type="match status" value="1"/>
</dbReference>
<dbReference type="EMBL" id="JAJSOW010000106">
    <property type="protein sequence ID" value="KAI9161074.1"/>
    <property type="molecule type" value="Genomic_DNA"/>
</dbReference>
<feature type="transmembrane region" description="Helical" evidence="8">
    <location>
        <begin position="108"/>
        <end position="127"/>
    </location>
</feature>
<evidence type="ECO:0000256" key="8">
    <source>
        <dbReference type="SAM" id="Phobius"/>
    </source>
</evidence>
<keyword evidence="6" id="KW-0408">Iron</keyword>
<accession>A0AAD5IDX5</accession>
<evidence type="ECO:0000256" key="5">
    <source>
        <dbReference type="ARBA" id="ARBA00023002"/>
    </source>
</evidence>
<keyword evidence="5" id="KW-0560">Oxidoreductase</keyword>
<dbReference type="InterPro" id="IPR001128">
    <property type="entry name" value="Cyt_P450"/>
</dbReference>
<evidence type="ECO:0000256" key="6">
    <source>
        <dbReference type="ARBA" id="ARBA00023004"/>
    </source>
</evidence>
<keyword evidence="8" id="KW-0472">Membrane</keyword>
<dbReference type="GO" id="GO:0005506">
    <property type="term" value="F:iron ion binding"/>
    <property type="evidence" value="ECO:0007669"/>
    <property type="project" value="InterPro"/>
</dbReference>
<reference evidence="9" key="2">
    <citation type="submission" date="2023-02" db="EMBL/GenBank/DDBJ databases">
        <authorList>
            <person name="Swenson N.G."/>
            <person name="Wegrzyn J.L."/>
            <person name="Mcevoy S.L."/>
        </authorList>
    </citation>
    <scope>NUCLEOTIDE SEQUENCE</scope>
    <source>
        <strain evidence="9">91603</strain>
        <tissue evidence="9">Leaf</tissue>
    </source>
</reference>
<dbReference type="InterPro" id="IPR036396">
    <property type="entry name" value="Cyt_P450_sf"/>
</dbReference>
<dbReference type="PANTHER" id="PTHR24296">
    <property type="entry name" value="CYTOCHROME P450"/>
    <property type="match status" value="1"/>
</dbReference>
<sequence>MKFDLVDEYKNVGFDGEESVFVEEHREVGLEDLKCENDPIIAILLEDPPVEVQTIAVTNSVEGVVQEAFVDQLNQHVGMLRNKPLPKKAPRDHSRYTAMELQLFSLPYFFFVSQLSLYLYFYIYSAYKKSKKPGFKLYPLVGALPGFIKNRHRFLEWTTEAVKDCPTHSAVFHRPGKLYGVFTANPSNIEYILKTNFENYPKGERMISLLEDFLGQGIFNSNGELWKVQRKTASYEFNTKSLRNFVIENVSSEISARLLPTLTNAVKSKQVLDLQYVLERFTFDNICKVAFNVDPGCLDGGGF</sequence>
<evidence type="ECO:0000256" key="7">
    <source>
        <dbReference type="ARBA" id="ARBA00023033"/>
    </source>
</evidence>
<keyword evidence="8" id="KW-1133">Transmembrane helix</keyword>
<evidence type="ECO:0000313" key="9">
    <source>
        <dbReference type="EMBL" id="KAI9161074.1"/>
    </source>
</evidence>
<dbReference type="AlphaFoldDB" id="A0AAD5IDX5"/>
<proteinExistence type="inferred from homology"/>
<protein>
    <recommendedName>
        <fullName evidence="11">Cytochrome P450</fullName>
    </recommendedName>
</protein>
<dbReference type="Proteomes" id="UP001064489">
    <property type="component" value="Chromosome 2"/>
</dbReference>
<comment type="caution">
    <text evidence="9">The sequence shown here is derived from an EMBL/GenBank/DDBJ whole genome shotgun (WGS) entry which is preliminary data.</text>
</comment>
<dbReference type="GO" id="GO:0004497">
    <property type="term" value="F:monooxygenase activity"/>
    <property type="evidence" value="ECO:0007669"/>
    <property type="project" value="UniProtKB-KW"/>
</dbReference>
<name>A0AAD5IDX5_ACENE</name>
<evidence type="ECO:0000256" key="3">
    <source>
        <dbReference type="ARBA" id="ARBA00022617"/>
    </source>
</evidence>
<keyword evidence="10" id="KW-1185">Reference proteome</keyword>
<evidence type="ECO:0000313" key="10">
    <source>
        <dbReference type="Proteomes" id="UP001064489"/>
    </source>
</evidence>
<dbReference type="Gene3D" id="1.10.630.10">
    <property type="entry name" value="Cytochrome P450"/>
    <property type="match status" value="1"/>
</dbReference>
<keyword evidence="3" id="KW-0349">Heme</keyword>
<evidence type="ECO:0008006" key="11">
    <source>
        <dbReference type="Google" id="ProtNLM"/>
    </source>
</evidence>
<keyword evidence="8" id="KW-0812">Transmembrane</keyword>
<gene>
    <name evidence="9" type="ORF">LWI28_014199</name>
</gene>
<reference evidence="9" key="1">
    <citation type="journal article" date="2022" name="Plant J.">
        <title>Strategies of tolerance reflected in two North American maple genomes.</title>
        <authorList>
            <person name="McEvoy S.L."/>
            <person name="Sezen U.U."/>
            <person name="Trouern-Trend A."/>
            <person name="McMahon S.M."/>
            <person name="Schaberg P.G."/>
            <person name="Yang J."/>
            <person name="Wegrzyn J.L."/>
            <person name="Swenson N.G."/>
        </authorList>
    </citation>
    <scope>NUCLEOTIDE SEQUENCE</scope>
    <source>
        <strain evidence="9">91603</strain>
    </source>
</reference>
<evidence type="ECO:0000256" key="2">
    <source>
        <dbReference type="ARBA" id="ARBA00010617"/>
    </source>
</evidence>
<keyword evidence="7" id="KW-0503">Monooxygenase</keyword>
<evidence type="ECO:0000256" key="1">
    <source>
        <dbReference type="ARBA" id="ARBA00001971"/>
    </source>
</evidence>
<dbReference type="GO" id="GO:0020037">
    <property type="term" value="F:heme binding"/>
    <property type="evidence" value="ECO:0007669"/>
    <property type="project" value="InterPro"/>
</dbReference>
<evidence type="ECO:0000256" key="4">
    <source>
        <dbReference type="ARBA" id="ARBA00022723"/>
    </source>
</evidence>
<organism evidence="9 10">
    <name type="scientific">Acer negundo</name>
    <name type="common">Box elder</name>
    <dbReference type="NCBI Taxonomy" id="4023"/>
    <lineage>
        <taxon>Eukaryota</taxon>
        <taxon>Viridiplantae</taxon>
        <taxon>Streptophyta</taxon>
        <taxon>Embryophyta</taxon>
        <taxon>Tracheophyta</taxon>
        <taxon>Spermatophyta</taxon>
        <taxon>Magnoliopsida</taxon>
        <taxon>eudicotyledons</taxon>
        <taxon>Gunneridae</taxon>
        <taxon>Pentapetalae</taxon>
        <taxon>rosids</taxon>
        <taxon>malvids</taxon>
        <taxon>Sapindales</taxon>
        <taxon>Sapindaceae</taxon>
        <taxon>Hippocastanoideae</taxon>
        <taxon>Acereae</taxon>
        <taxon>Acer</taxon>
    </lineage>
</organism>
<comment type="similarity">
    <text evidence="2">Belongs to the cytochrome P450 family.</text>
</comment>
<dbReference type="SUPFAM" id="SSF48264">
    <property type="entry name" value="Cytochrome P450"/>
    <property type="match status" value="1"/>
</dbReference>